<evidence type="ECO:0000259" key="6">
    <source>
        <dbReference type="Pfam" id="PF01494"/>
    </source>
</evidence>
<dbReference type="GO" id="GO:0071949">
    <property type="term" value="F:FAD binding"/>
    <property type="evidence" value="ECO:0007669"/>
    <property type="project" value="InterPro"/>
</dbReference>
<dbReference type="GO" id="GO:0004497">
    <property type="term" value="F:monooxygenase activity"/>
    <property type="evidence" value="ECO:0007669"/>
    <property type="project" value="UniProtKB-KW"/>
</dbReference>
<proteinExistence type="inferred from homology"/>
<dbReference type="SUPFAM" id="SSF51905">
    <property type="entry name" value="FAD/NAD(P)-binding domain"/>
    <property type="match status" value="1"/>
</dbReference>
<evidence type="ECO:0000256" key="4">
    <source>
        <dbReference type="ARBA" id="ARBA00023002"/>
    </source>
</evidence>
<keyword evidence="8" id="KW-1185">Reference proteome</keyword>
<organism evidence="7 8">
    <name type="scientific">Stachybotrys elegans</name>
    <dbReference type="NCBI Taxonomy" id="80388"/>
    <lineage>
        <taxon>Eukaryota</taxon>
        <taxon>Fungi</taxon>
        <taxon>Dikarya</taxon>
        <taxon>Ascomycota</taxon>
        <taxon>Pezizomycotina</taxon>
        <taxon>Sordariomycetes</taxon>
        <taxon>Hypocreomycetidae</taxon>
        <taxon>Hypocreales</taxon>
        <taxon>Stachybotryaceae</taxon>
        <taxon>Stachybotrys</taxon>
    </lineage>
</organism>
<keyword evidence="5" id="KW-0503">Monooxygenase</keyword>
<dbReference type="PANTHER" id="PTHR13789:SF215">
    <property type="entry name" value="FAD-BINDING DOMAIN-CONTAINING PROTEIN-RELATED"/>
    <property type="match status" value="1"/>
</dbReference>
<sequence>MLHIIVVGGGIAGLSAAISLRRVGHTVHIYERSPMLSEVGAAISVPPNATRLLVAWGLDPKRWRFVQARSFTYLDHLTLETTAVLCKEDTWRAAGGADSYHAHRVDLQESLKWLATREDGPGTPVTIHTSSHVVAYNSEKPSITLRSGQELCADLIIGADGVHSLATEAVLGHRNAPVPPAHSNWCFRFLIPANELESDPETKGWNDNCDGRLNIIAHNESRRRIVAYTCRDNTVHNFAAIYFDDKESVPDTEDWQKTADISQVLSLYEGFNPRLLKIMSKATSVKRWPLLYRKPVKKWHKDFLVLTGDAAHPMLPHQGQAGAMALEDGLTLGLVLNGATRANMQDRLQIYTDIRRGRTSVMQILSNAGQDEAHLIRKDLMQFLADSQIPDTPAKMQIYSFAYDAVRETLTAMKAYDEGFELPSDYFESEVIPGPNL</sequence>
<dbReference type="PRINTS" id="PR00420">
    <property type="entry name" value="RNGMNOXGNASE"/>
</dbReference>
<comment type="similarity">
    <text evidence="1">Belongs to the paxM FAD-dependent monooxygenase family.</text>
</comment>
<dbReference type="InterPro" id="IPR050493">
    <property type="entry name" value="FAD-dep_Monooxygenase_BioMet"/>
</dbReference>
<dbReference type="AlphaFoldDB" id="A0A8K0WUK7"/>
<keyword evidence="4" id="KW-0560">Oxidoreductase</keyword>
<evidence type="ECO:0000256" key="1">
    <source>
        <dbReference type="ARBA" id="ARBA00007992"/>
    </source>
</evidence>
<name>A0A8K0WUK7_9HYPO</name>
<evidence type="ECO:0000313" key="8">
    <source>
        <dbReference type="Proteomes" id="UP000813444"/>
    </source>
</evidence>
<dbReference type="OrthoDB" id="9993796at2759"/>
<keyword evidence="3" id="KW-0274">FAD</keyword>
<protein>
    <submittedName>
        <fullName evidence="7">FAD binding domain-containing protein</fullName>
    </submittedName>
</protein>
<keyword evidence="2" id="KW-0285">Flavoprotein</keyword>
<dbReference type="Pfam" id="PF01494">
    <property type="entry name" value="FAD_binding_3"/>
    <property type="match status" value="1"/>
</dbReference>
<evidence type="ECO:0000256" key="2">
    <source>
        <dbReference type="ARBA" id="ARBA00022630"/>
    </source>
</evidence>
<evidence type="ECO:0000313" key="7">
    <source>
        <dbReference type="EMBL" id="KAH7325711.1"/>
    </source>
</evidence>
<dbReference type="SUPFAM" id="SSF54373">
    <property type="entry name" value="FAD-linked reductases, C-terminal domain"/>
    <property type="match status" value="1"/>
</dbReference>
<evidence type="ECO:0000256" key="3">
    <source>
        <dbReference type="ARBA" id="ARBA00022827"/>
    </source>
</evidence>
<gene>
    <name evidence="7" type="ORF">B0I35DRAFT_117283</name>
</gene>
<accession>A0A8K0WUK7</accession>
<dbReference type="EMBL" id="JAGPNK010000002">
    <property type="protein sequence ID" value="KAH7325711.1"/>
    <property type="molecule type" value="Genomic_DNA"/>
</dbReference>
<feature type="domain" description="FAD-binding" evidence="6">
    <location>
        <begin position="3"/>
        <end position="358"/>
    </location>
</feature>
<dbReference type="InterPro" id="IPR036188">
    <property type="entry name" value="FAD/NAD-bd_sf"/>
</dbReference>
<dbReference type="Proteomes" id="UP000813444">
    <property type="component" value="Unassembled WGS sequence"/>
</dbReference>
<evidence type="ECO:0000256" key="5">
    <source>
        <dbReference type="ARBA" id="ARBA00023033"/>
    </source>
</evidence>
<dbReference type="Gene3D" id="3.50.50.60">
    <property type="entry name" value="FAD/NAD(P)-binding domain"/>
    <property type="match status" value="1"/>
</dbReference>
<dbReference type="PANTHER" id="PTHR13789">
    <property type="entry name" value="MONOOXYGENASE"/>
    <property type="match status" value="1"/>
</dbReference>
<comment type="caution">
    <text evidence="7">The sequence shown here is derived from an EMBL/GenBank/DDBJ whole genome shotgun (WGS) entry which is preliminary data.</text>
</comment>
<dbReference type="InterPro" id="IPR002938">
    <property type="entry name" value="FAD-bd"/>
</dbReference>
<reference evidence="7" key="1">
    <citation type="journal article" date="2021" name="Nat. Commun.">
        <title>Genetic determinants of endophytism in the Arabidopsis root mycobiome.</title>
        <authorList>
            <person name="Mesny F."/>
            <person name="Miyauchi S."/>
            <person name="Thiergart T."/>
            <person name="Pickel B."/>
            <person name="Atanasova L."/>
            <person name="Karlsson M."/>
            <person name="Huettel B."/>
            <person name="Barry K.W."/>
            <person name="Haridas S."/>
            <person name="Chen C."/>
            <person name="Bauer D."/>
            <person name="Andreopoulos W."/>
            <person name="Pangilinan J."/>
            <person name="LaButti K."/>
            <person name="Riley R."/>
            <person name="Lipzen A."/>
            <person name="Clum A."/>
            <person name="Drula E."/>
            <person name="Henrissat B."/>
            <person name="Kohler A."/>
            <person name="Grigoriev I.V."/>
            <person name="Martin F.M."/>
            <person name="Hacquard S."/>
        </authorList>
    </citation>
    <scope>NUCLEOTIDE SEQUENCE</scope>
    <source>
        <strain evidence="7">MPI-CAGE-CH-0235</strain>
    </source>
</reference>